<organism evidence="1 2">
    <name type="scientific">Panaeolus cyanescens</name>
    <dbReference type="NCBI Taxonomy" id="181874"/>
    <lineage>
        <taxon>Eukaryota</taxon>
        <taxon>Fungi</taxon>
        <taxon>Dikarya</taxon>
        <taxon>Basidiomycota</taxon>
        <taxon>Agaricomycotina</taxon>
        <taxon>Agaricomycetes</taxon>
        <taxon>Agaricomycetidae</taxon>
        <taxon>Agaricales</taxon>
        <taxon>Agaricineae</taxon>
        <taxon>Galeropsidaceae</taxon>
        <taxon>Panaeolus</taxon>
    </lineage>
</organism>
<reference evidence="1 2" key="1">
    <citation type="journal article" date="2018" name="Evol. Lett.">
        <title>Horizontal gene cluster transfer increased hallucinogenic mushroom diversity.</title>
        <authorList>
            <person name="Reynolds H.T."/>
            <person name="Vijayakumar V."/>
            <person name="Gluck-Thaler E."/>
            <person name="Korotkin H.B."/>
            <person name="Matheny P.B."/>
            <person name="Slot J.C."/>
        </authorList>
    </citation>
    <scope>NUCLEOTIDE SEQUENCE [LARGE SCALE GENOMIC DNA]</scope>
    <source>
        <strain evidence="1 2">2629</strain>
    </source>
</reference>
<dbReference type="AlphaFoldDB" id="A0A409YV41"/>
<dbReference type="EMBL" id="NHTK01000574">
    <property type="protein sequence ID" value="PPR06843.1"/>
    <property type="molecule type" value="Genomic_DNA"/>
</dbReference>
<evidence type="ECO:0000313" key="1">
    <source>
        <dbReference type="EMBL" id="PPR06843.1"/>
    </source>
</evidence>
<dbReference type="Proteomes" id="UP000284842">
    <property type="component" value="Unassembled WGS sequence"/>
</dbReference>
<protein>
    <submittedName>
        <fullName evidence="1">Uncharacterized protein</fullName>
    </submittedName>
</protein>
<evidence type="ECO:0000313" key="2">
    <source>
        <dbReference type="Proteomes" id="UP000284842"/>
    </source>
</evidence>
<keyword evidence="2" id="KW-1185">Reference proteome</keyword>
<comment type="caution">
    <text evidence="1">The sequence shown here is derived from an EMBL/GenBank/DDBJ whole genome shotgun (WGS) entry which is preliminary data.</text>
</comment>
<sequence>MDSLPFDLLSSGPCINLNNMSMLARSTAISHAVTIPLDDLIQVIRLKRQLARGPINTYGEDEIPNPETGSKEWEIERDLRLYLAHPVSVSPVRQFGDS</sequence>
<proteinExistence type="predicted"/>
<accession>A0A409YV41</accession>
<gene>
    <name evidence="1" type="ORF">CVT24_011331</name>
</gene>
<dbReference type="InParanoid" id="A0A409YV41"/>
<name>A0A409YV41_9AGAR</name>